<dbReference type="PANTHER" id="PTHR12298:SF4">
    <property type="entry name" value="PROGRAMMED CELL DEATH PROTEIN 2"/>
    <property type="match status" value="1"/>
</dbReference>
<keyword evidence="8" id="KW-1185">Reference proteome</keyword>
<dbReference type="Pfam" id="PF01753">
    <property type="entry name" value="zf-MYND"/>
    <property type="match status" value="1"/>
</dbReference>
<keyword evidence="2 4" id="KW-0863">Zinc-finger</keyword>
<accession>A0A4W3HP11</accession>
<reference evidence="8" key="3">
    <citation type="journal article" date="2014" name="Nature">
        <title>Elephant shark genome provides unique insights into gnathostome evolution.</title>
        <authorList>
            <consortium name="International Elephant Shark Genome Sequencing Consortium"/>
            <person name="Venkatesh B."/>
            <person name="Lee A.P."/>
            <person name="Ravi V."/>
            <person name="Maurya A.K."/>
            <person name="Lian M.M."/>
            <person name="Swann J.B."/>
            <person name="Ohta Y."/>
            <person name="Flajnik M.F."/>
            <person name="Sutoh Y."/>
            <person name="Kasahara M."/>
            <person name="Hoon S."/>
            <person name="Gangu V."/>
            <person name="Roy S.W."/>
            <person name="Irimia M."/>
            <person name="Korzh V."/>
            <person name="Kondrychyn I."/>
            <person name="Lim Z.W."/>
            <person name="Tay B.H."/>
            <person name="Tohari S."/>
            <person name="Kong K.W."/>
            <person name="Ho S."/>
            <person name="Lorente-Galdos B."/>
            <person name="Quilez J."/>
            <person name="Marques-Bonet T."/>
            <person name="Raney B.J."/>
            <person name="Ingham P.W."/>
            <person name="Tay A."/>
            <person name="Hillier L.W."/>
            <person name="Minx P."/>
            <person name="Boehm T."/>
            <person name="Wilson R.K."/>
            <person name="Brenner S."/>
            <person name="Warren W.C."/>
        </authorList>
    </citation>
    <scope>NUCLEOTIDE SEQUENCE [LARGE SCALE GENOMIC DNA]</scope>
</reference>
<organism evidence="7 8">
    <name type="scientific">Callorhinchus milii</name>
    <name type="common">Ghost shark</name>
    <dbReference type="NCBI Taxonomy" id="7868"/>
    <lineage>
        <taxon>Eukaryota</taxon>
        <taxon>Metazoa</taxon>
        <taxon>Chordata</taxon>
        <taxon>Craniata</taxon>
        <taxon>Vertebrata</taxon>
        <taxon>Chondrichthyes</taxon>
        <taxon>Holocephali</taxon>
        <taxon>Chimaeriformes</taxon>
        <taxon>Callorhinchidae</taxon>
        <taxon>Callorhinchus</taxon>
    </lineage>
</organism>
<evidence type="ECO:0000256" key="1">
    <source>
        <dbReference type="ARBA" id="ARBA00022723"/>
    </source>
</evidence>
<dbReference type="STRING" id="7868.ENSCMIP00000016857"/>
<evidence type="ECO:0000313" key="8">
    <source>
        <dbReference type="Proteomes" id="UP000314986"/>
    </source>
</evidence>
<dbReference type="GO" id="GO:0008270">
    <property type="term" value="F:zinc ion binding"/>
    <property type="evidence" value="ECO:0007669"/>
    <property type="project" value="UniProtKB-KW"/>
</dbReference>
<evidence type="ECO:0000256" key="2">
    <source>
        <dbReference type="ARBA" id="ARBA00022771"/>
    </source>
</evidence>
<evidence type="ECO:0000313" key="7">
    <source>
        <dbReference type="Ensembl" id="ENSCMIP00000016857.1"/>
    </source>
</evidence>
<evidence type="ECO:0000256" key="4">
    <source>
        <dbReference type="PROSITE-ProRule" id="PRU00134"/>
    </source>
</evidence>
<dbReference type="PROSITE" id="PS50865">
    <property type="entry name" value="ZF_MYND_2"/>
    <property type="match status" value="1"/>
</dbReference>
<dbReference type="Gene3D" id="6.10.140.2220">
    <property type="match status" value="1"/>
</dbReference>
<keyword evidence="1" id="KW-0479">Metal-binding</keyword>
<reference evidence="7" key="4">
    <citation type="submission" date="2025-08" db="UniProtKB">
        <authorList>
            <consortium name="Ensembl"/>
        </authorList>
    </citation>
    <scope>IDENTIFICATION</scope>
</reference>
<sequence length="207" mass="22493">TSHAGARGVAWGSQFPSKVGGRPAWLSLGPLPGPERLRCGGCGEPLLFLLQVVLPAGPPRAFHRALLLFCCRRRTACGRRSFLALRSQLPRHNPFYPPRPPPPPGARPPPPPGAEARLKLCRVCGAAAPKSCSRCRRAHYCGREHQAAHWRAGHREACQRPPGERERGEGGGRSQDPSLRLCLWSPSHLSAFPHPYTTPPLCSGPDI</sequence>
<evidence type="ECO:0000256" key="5">
    <source>
        <dbReference type="SAM" id="MobiDB-lite"/>
    </source>
</evidence>
<dbReference type="GeneTree" id="ENSGT00940000156603"/>
<dbReference type="GO" id="GO:0005634">
    <property type="term" value="C:nucleus"/>
    <property type="evidence" value="ECO:0007669"/>
    <property type="project" value="TreeGrafter"/>
</dbReference>
<protein>
    <recommendedName>
        <fullName evidence="6">MYND-type domain-containing protein</fullName>
    </recommendedName>
</protein>
<dbReference type="PROSITE" id="PS01360">
    <property type="entry name" value="ZF_MYND_1"/>
    <property type="match status" value="1"/>
</dbReference>
<feature type="domain" description="MYND-type" evidence="6">
    <location>
        <begin position="121"/>
        <end position="158"/>
    </location>
</feature>
<reference evidence="8" key="2">
    <citation type="journal article" date="2007" name="PLoS Biol.">
        <title>Survey sequencing and comparative analysis of the elephant shark (Callorhinchus milii) genome.</title>
        <authorList>
            <person name="Venkatesh B."/>
            <person name="Kirkness E.F."/>
            <person name="Loh Y.H."/>
            <person name="Halpern A.L."/>
            <person name="Lee A.P."/>
            <person name="Johnson J."/>
            <person name="Dandona N."/>
            <person name="Viswanathan L.D."/>
            <person name="Tay A."/>
            <person name="Venter J.C."/>
            <person name="Strausberg R.L."/>
            <person name="Brenner S."/>
        </authorList>
    </citation>
    <scope>NUCLEOTIDE SEQUENCE [LARGE SCALE GENOMIC DNA]</scope>
</reference>
<feature type="region of interest" description="Disordered" evidence="5">
    <location>
        <begin position="152"/>
        <end position="178"/>
    </location>
</feature>
<proteinExistence type="predicted"/>
<dbReference type="SUPFAM" id="SSF144232">
    <property type="entry name" value="HIT/MYND zinc finger-like"/>
    <property type="match status" value="1"/>
</dbReference>
<dbReference type="PANTHER" id="PTHR12298">
    <property type="entry name" value="PCDC2 PROGRAMMED CELL DEATH PROTEIN 2 -RELATED"/>
    <property type="match status" value="1"/>
</dbReference>
<feature type="compositionally biased region" description="Basic and acidic residues" evidence="5">
    <location>
        <begin position="152"/>
        <end position="170"/>
    </location>
</feature>
<feature type="region of interest" description="Disordered" evidence="5">
    <location>
        <begin position="92"/>
        <end position="112"/>
    </location>
</feature>
<reference evidence="8" key="1">
    <citation type="journal article" date="2006" name="Science">
        <title>Ancient noncoding elements conserved in the human genome.</title>
        <authorList>
            <person name="Venkatesh B."/>
            <person name="Kirkness E.F."/>
            <person name="Loh Y.H."/>
            <person name="Halpern A.L."/>
            <person name="Lee A.P."/>
            <person name="Johnson J."/>
            <person name="Dandona N."/>
            <person name="Viswanathan L.D."/>
            <person name="Tay A."/>
            <person name="Venter J.C."/>
            <person name="Strausberg R.L."/>
            <person name="Brenner S."/>
        </authorList>
    </citation>
    <scope>NUCLEOTIDE SEQUENCE [LARGE SCALE GENOMIC DNA]</scope>
</reference>
<evidence type="ECO:0000256" key="3">
    <source>
        <dbReference type="ARBA" id="ARBA00022833"/>
    </source>
</evidence>
<reference evidence="7" key="5">
    <citation type="submission" date="2025-09" db="UniProtKB">
        <authorList>
            <consortium name="Ensembl"/>
        </authorList>
    </citation>
    <scope>IDENTIFICATION</scope>
</reference>
<dbReference type="Ensembl" id="ENSCMIT00000017190.1">
    <property type="protein sequence ID" value="ENSCMIP00000016857.1"/>
    <property type="gene ID" value="ENSCMIG00000008087.1"/>
</dbReference>
<dbReference type="AlphaFoldDB" id="A0A4W3HP11"/>
<feature type="compositionally biased region" description="Pro residues" evidence="5">
    <location>
        <begin position="95"/>
        <end position="112"/>
    </location>
</feature>
<evidence type="ECO:0000259" key="6">
    <source>
        <dbReference type="PROSITE" id="PS50865"/>
    </source>
</evidence>
<dbReference type="Proteomes" id="UP000314986">
    <property type="component" value="Unassembled WGS sequence"/>
</dbReference>
<name>A0A4W3HP11_CALMI</name>
<keyword evidence="3" id="KW-0862">Zinc</keyword>
<dbReference type="InParanoid" id="A0A4W3HP11"/>
<dbReference type="InterPro" id="IPR002893">
    <property type="entry name" value="Znf_MYND"/>
</dbReference>